<feature type="repeat" description="WD" evidence="8">
    <location>
        <begin position="195"/>
        <end position="237"/>
    </location>
</feature>
<evidence type="ECO:0000256" key="3">
    <source>
        <dbReference type="ARBA" id="ARBA00021132"/>
    </source>
</evidence>
<comment type="caution">
    <text evidence="11">The sequence shown here is derived from an EMBL/GenBank/DDBJ whole genome shotgun (WGS) entry which is preliminary data.</text>
</comment>
<keyword evidence="6 9" id="KW-0227">DNA damage</keyword>
<evidence type="ECO:0000256" key="5">
    <source>
        <dbReference type="ARBA" id="ARBA00022737"/>
    </source>
</evidence>
<dbReference type="PANTHER" id="PTHR14773">
    <property type="entry name" value="WD REPEAT-CONTAINING PROTEIN 76"/>
    <property type="match status" value="1"/>
</dbReference>
<dbReference type="GO" id="GO:0006974">
    <property type="term" value="P:DNA damage response"/>
    <property type="evidence" value="ECO:0007669"/>
    <property type="project" value="UniProtKB-KW"/>
</dbReference>
<reference evidence="11 12" key="1">
    <citation type="submission" date="2017-04" db="EMBL/GenBank/DDBJ databases">
        <title>Draft genome sequence of Tuber borchii Vittad., a whitish edible truffle.</title>
        <authorList>
            <consortium name="DOE Joint Genome Institute"/>
            <person name="Murat C."/>
            <person name="Kuo A."/>
            <person name="Barry K.W."/>
            <person name="Clum A."/>
            <person name="Dockter R.B."/>
            <person name="Fauchery L."/>
            <person name="Iotti M."/>
            <person name="Kohler A."/>
            <person name="Labutti K."/>
            <person name="Lindquist E.A."/>
            <person name="Lipzen A."/>
            <person name="Ohm R.A."/>
            <person name="Wang M."/>
            <person name="Grigoriev I.V."/>
            <person name="Zambonelli A."/>
            <person name="Martin F.M."/>
        </authorList>
    </citation>
    <scope>NUCLEOTIDE SEQUENCE [LARGE SCALE GENOMIC DNA]</scope>
    <source>
        <strain evidence="11 12">Tbo3840</strain>
    </source>
</reference>
<dbReference type="GO" id="GO:0003677">
    <property type="term" value="F:DNA binding"/>
    <property type="evidence" value="ECO:0007669"/>
    <property type="project" value="UniProtKB-UniRule"/>
</dbReference>
<organism evidence="11 12">
    <name type="scientific">Tuber borchii</name>
    <name type="common">White truffle</name>
    <dbReference type="NCBI Taxonomy" id="42251"/>
    <lineage>
        <taxon>Eukaryota</taxon>
        <taxon>Fungi</taxon>
        <taxon>Dikarya</taxon>
        <taxon>Ascomycota</taxon>
        <taxon>Pezizomycotina</taxon>
        <taxon>Pezizomycetes</taxon>
        <taxon>Pezizales</taxon>
        <taxon>Tuberaceae</taxon>
        <taxon>Tuber</taxon>
    </lineage>
</organism>
<keyword evidence="12" id="KW-1185">Reference proteome</keyword>
<evidence type="ECO:0000256" key="7">
    <source>
        <dbReference type="ARBA" id="ARBA00023125"/>
    </source>
</evidence>
<keyword evidence="4 8" id="KW-0853">WD repeat</keyword>
<dbReference type="EMBL" id="NESQ01000043">
    <property type="protein sequence ID" value="PUU81530.1"/>
    <property type="molecule type" value="Genomic_DNA"/>
</dbReference>
<accession>A0A2T7A1B5</accession>
<evidence type="ECO:0000256" key="2">
    <source>
        <dbReference type="ARBA" id="ARBA00005434"/>
    </source>
</evidence>
<feature type="compositionally biased region" description="Low complexity" evidence="10">
    <location>
        <begin position="33"/>
        <end position="48"/>
    </location>
</feature>
<evidence type="ECO:0000256" key="8">
    <source>
        <dbReference type="PROSITE-ProRule" id="PRU00221"/>
    </source>
</evidence>
<feature type="repeat" description="WD" evidence="8">
    <location>
        <begin position="279"/>
        <end position="314"/>
    </location>
</feature>
<dbReference type="Proteomes" id="UP000244722">
    <property type="component" value="Unassembled WGS sequence"/>
</dbReference>
<dbReference type="STRING" id="42251.A0A2T7A1B5"/>
<dbReference type="PROSITE" id="PS50082">
    <property type="entry name" value="WD_REPEATS_2"/>
    <property type="match status" value="2"/>
</dbReference>
<evidence type="ECO:0000313" key="11">
    <source>
        <dbReference type="EMBL" id="PUU81530.1"/>
    </source>
</evidence>
<feature type="region of interest" description="Disordered" evidence="10">
    <location>
        <begin position="33"/>
        <end position="76"/>
    </location>
</feature>
<evidence type="ECO:0000256" key="10">
    <source>
        <dbReference type="SAM" id="MobiDB-lite"/>
    </source>
</evidence>
<keyword evidence="5" id="KW-0677">Repeat</keyword>
<dbReference type="PROSITE" id="PS50294">
    <property type="entry name" value="WD_REPEATS_REGION"/>
    <property type="match status" value="1"/>
</dbReference>
<protein>
    <recommendedName>
        <fullName evidence="3 9">DNA damage-binding protein CMR1</fullName>
    </recommendedName>
</protein>
<proteinExistence type="inferred from homology"/>
<comment type="similarity">
    <text evidence="2 9">Belongs to the WD repeat DDB2/WDR76 family.</text>
</comment>
<dbReference type="Pfam" id="PF00400">
    <property type="entry name" value="WD40"/>
    <property type="match status" value="3"/>
</dbReference>
<evidence type="ECO:0000313" key="12">
    <source>
        <dbReference type="Proteomes" id="UP000244722"/>
    </source>
</evidence>
<dbReference type="InterPro" id="IPR015943">
    <property type="entry name" value="WD40/YVTN_repeat-like_dom_sf"/>
</dbReference>
<dbReference type="GO" id="GO:0005634">
    <property type="term" value="C:nucleus"/>
    <property type="evidence" value="ECO:0007669"/>
    <property type="project" value="TreeGrafter"/>
</dbReference>
<dbReference type="InterPro" id="IPR019775">
    <property type="entry name" value="WD40_repeat_CS"/>
</dbReference>
<sequence length="467" mass="51871">MEDSNEYERLRQENILKNKELLLQLQLDAASVGATKKAAKSSSGSASKPKNRSVKKEPQSPLPRRKSSRLAGLPADSEVAKRKYDEGVAALQEAERAKRARVAGDLSFEIKQGLVDIAKGDRFERTFTDENVQETTDKDLRAMRQKMMGLRLYDQHLPNDIKICPERILGTLGIFDAQSNKEDEDGNPIADISQYKVHSRSISAITFDPVSARSLYTSSYDGSIRKFDLATGVASEVFVAEDGDAFSGVEVHDVNMLYFSTLDGLFGRRDLRQKKTDIWTLHEKKIGGFSMHPRAPHLIATGSLDRTLKIWDLRKVVKTPEYRTLALVAEHPSRLSVSCALWSSSGSLATTSYDNTIKIYKFPDAVKWGPSSNFGIAQPDVTINHNNQTGRWVTILRAQWQQAPPNGQQKLVIANMNRFLDVYSEDGEQLAQLSDENVTAVPAAAQFHPTQDWIAGGTASGKAILFV</sequence>
<evidence type="ECO:0000256" key="4">
    <source>
        <dbReference type="ARBA" id="ARBA00022574"/>
    </source>
</evidence>
<dbReference type="PROSITE" id="PS00678">
    <property type="entry name" value="WD_REPEATS_1"/>
    <property type="match status" value="1"/>
</dbReference>
<dbReference type="GO" id="GO:2000001">
    <property type="term" value="P:regulation of DNA damage checkpoint"/>
    <property type="evidence" value="ECO:0007669"/>
    <property type="project" value="TreeGrafter"/>
</dbReference>
<keyword evidence="7 9" id="KW-0238">DNA-binding</keyword>
<dbReference type="Gene3D" id="2.130.10.10">
    <property type="entry name" value="YVTN repeat-like/Quinoprotein amine dehydrogenase"/>
    <property type="match status" value="1"/>
</dbReference>
<name>A0A2T7A1B5_TUBBO</name>
<dbReference type="SUPFAM" id="SSF50978">
    <property type="entry name" value="WD40 repeat-like"/>
    <property type="match status" value="1"/>
</dbReference>
<dbReference type="SMART" id="SM00320">
    <property type="entry name" value="WD40"/>
    <property type="match status" value="3"/>
</dbReference>
<dbReference type="PANTHER" id="PTHR14773:SF0">
    <property type="entry name" value="WD REPEAT-CONTAINING PROTEIN 76"/>
    <property type="match status" value="1"/>
</dbReference>
<comment type="function">
    <text evidence="1 9">DNA-binding protein that binds to both single- and double-stranded DNA. Binds preferentially to UV-damaged DNA. May be involved in DNA-metabolic processes.</text>
</comment>
<gene>
    <name evidence="11" type="ORF">B9Z19DRAFT_1191000</name>
</gene>
<evidence type="ECO:0000256" key="6">
    <source>
        <dbReference type="ARBA" id="ARBA00022763"/>
    </source>
</evidence>
<dbReference type="InterPro" id="IPR050853">
    <property type="entry name" value="WD_repeat_DNA-damage-binding"/>
</dbReference>
<evidence type="ECO:0000256" key="1">
    <source>
        <dbReference type="ARBA" id="ARBA00002653"/>
    </source>
</evidence>
<evidence type="ECO:0000256" key="9">
    <source>
        <dbReference type="RuleBase" id="RU365004"/>
    </source>
</evidence>
<dbReference type="InterPro" id="IPR036322">
    <property type="entry name" value="WD40_repeat_dom_sf"/>
</dbReference>
<dbReference type="InterPro" id="IPR001680">
    <property type="entry name" value="WD40_rpt"/>
</dbReference>
<dbReference type="OrthoDB" id="9890280at2759"/>
<dbReference type="AlphaFoldDB" id="A0A2T7A1B5"/>